<dbReference type="RefSeq" id="WP_169264533.1">
    <property type="nucleotide sequence ID" value="NZ_CAWOXK010000001.1"/>
</dbReference>
<feature type="transmembrane region" description="Helical" evidence="1">
    <location>
        <begin position="202"/>
        <end position="226"/>
    </location>
</feature>
<organism evidence="2 3">
    <name type="scientific">Brasilonema sennae CENA114</name>
    <dbReference type="NCBI Taxonomy" id="415709"/>
    <lineage>
        <taxon>Bacteria</taxon>
        <taxon>Bacillati</taxon>
        <taxon>Cyanobacteriota</taxon>
        <taxon>Cyanophyceae</taxon>
        <taxon>Nostocales</taxon>
        <taxon>Scytonemataceae</taxon>
        <taxon>Brasilonema</taxon>
        <taxon>Bromeliae group (in: Brasilonema)</taxon>
    </lineage>
</organism>
<keyword evidence="1" id="KW-1133">Transmembrane helix</keyword>
<proteinExistence type="predicted"/>
<dbReference type="EMBL" id="CP030118">
    <property type="protein sequence ID" value="QDL10937.1"/>
    <property type="molecule type" value="Genomic_DNA"/>
</dbReference>
<feature type="transmembrane region" description="Helical" evidence="1">
    <location>
        <begin position="48"/>
        <end position="71"/>
    </location>
</feature>
<feature type="transmembrane region" description="Helical" evidence="1">
    <location>
        <begin position="285"/>
        <end position="303"/>
    </location>
</feature>
<dbReference type="KEGG" id="bsen:DP114_26220"/>
<sequence length="313" mass="34702">MLQKLRLNFSSLFGLLLLVLSFWAISHELREYRYQDILNSLGTIPKRHLSLSIILSNIGYLVMASYDMLGFSYIGRSLALRKIAFTGFISSVLGNTIGFALVTGSAIRYRYYSGWGVSPLAIAQVIAFANFTFWLGVFAASGVIFLFNPLEIPTQIHLPFTNTRPLGVIFLVIVICYLLGSIFIKTPLVIRRKEFRFPSFKIAFAQVVISSIDWIIAAAVLFLLLPTNSVSFLDVLRTYSLAMFAGVVSNVPAGLGVFEIVILHFLSAKLSPVVVLGATLAYRAIYDLLALLIATSLLGLYEIKHGTRNIMNK</sequence>
<gene>
    <name evidence="2" type="ORF">DP114_26220</name>
</gene>
<evidence type="ECO:0000256" key="1">
    <source>
        <dbReference type="SAM" id="Phobius"/>
    </source>
</evidence>
<accession>A0A856MNT7</accession>
<feature type="transmembrane region" description="Helical" evidence="1">
    <location>
        <begin position="122"/>
        <end position="147"/>
    </location>
</feature>
<reference evidence="2 3" key="1">
    <citation type="submission" date="2018-06" db="EMBL/GenBank/DDBJ databases">
        <title>Comparative genomics of Brasilonema spp. strains.</title>
        <authorList>
            <person name="Alvarenga D.O."/>
            <person name="Fiore M.F."/>
            <person name="Varani A.M."/>
        </authorList>
    </citation>
    <scope>NUCLEOTIDE SEQUENCE [LARGE SCALE GENOMIC DNA]</scope>
    <source>
        <strain evidence="2 3">CENA114</strain>
    </source>
</reference>
<keyword evidence="1" id="KW-0472">Membrane</keyword>
<keyword evidence="3" id="KW-1185">Reference proteome</keyword>
<protein>
    <submittedName>
        <fullName evidence="2">Uncharacterized protein</fullName>
    </submittedName>
</protein>
<dbReference type="Proteomes" id="UP000503129">
    <property type="component" value="Chromosome"/>
</dbReference>
<feature type="transmembrane region" description="Helical" evidence="1">
    <location>
        <begin position="83"/>
        <end position="102"/>
    </location>
</feature>
<keyword evidence="1" id="KW-0812">Transmembrane</keyword>
<name>A0A856MNT7_9CYAN</name>
<dbReference type="AlphaFoldDB" id="A0A856MNT7"/>
<feature type="transmembrane region" description="Helical" evidence="1">
    <location>
        <begin position="238"/>
        <end position="265"/>
    </location>
</feature>
<feature type="transmembrane region" description="Helical" evidence="1">
    <location>
        <begin position="168"/>
        <end position="190"/>
    </location>
</feature>
<evidence type="ECO:0000313" key="3">
    <source>
        <dbReference type="Proteomes" id="UP000503129"/>
    </source>
</evidence>
<evidence type="ECO:0000313" key="2">
    <source>
        <dbReference type="EMBL" id="QDL10937.1"/>
    </source>
</evidence>